<dbReference type="GO" id="GO:0000145">
    <property type="term" value="C:exocyst"/>
    <property type="evidence" value="ECO:0007669"/>
    <property type="project" value="InterPro"/>
</dbReference>
<dbReference type="Pfam" id="PF20654">
    <property type="entry name" value="Sec3_C-term"/>
    <property type="match status" value="1"/>
</dbReference>
<evidence type="ECO:0000313" key="7">
    <source>
        <dbReference type="EMBL" id="KAJ1102279.1"/>
    </source>
</evidence>
<evidence type="ECO:0000256" key="5">
    <source>
        <dbReference type="SAM" id="Coils"/>
    </source>
</evidence>
<dbReference type="Proteomes" id="UP001066276">
    <property type="component" value="Chromosome 10"/>
</dbReference>
<evidence type="ECO:0000256" key="1">
    <source>
        <dbReference type="ARBA" id="ARBA00006518"/>
    </source>
</evidence>
<proteinExistence type="inferred from homology"/>
<gene>
    <name evidence="7" type="ORF">NDU88_007331</name>
</gene>
<reference evidence="7" key="1">
    <citation type="journal article" date="2022" name="bioRxiv">
        <title>Sequencing and chromosome-scale assembly of the giantPleurodeles waltlgenome.</title>
        <authorList>
            <person name="Brown T."/>
            <person name="Elewa A."/>
            <person name="Iarovenko S."/>
            <person name="Subramanian E."/>
            <person name="Araus A.J."/>
            <person name="Petzold A."/>
            <person name="Susuki M."/>
            <person name="Suzuki K.-i.T."/>
            <person name="Hayashi T."/>
            <person name="Toyoda A."/>
            <person name="Oliveira C."/>
            <person name="Osipova E."/>
            <person name="Leigh N.D."/>
            <person name="Simon A."/>
            <person name="Yun M.H."/>
        </authorList>
    </citation>
    <scope>NUCLEOTIDE SEQUENCE</scope>
    <source>
        <strain evidence="7">20211129_DDA</strain>
        <tissue evidence="7">Liver</tissue>
    </source>
</reference>
<feature type="domain" description="Exocyst complex component Sec3 PIP2-binding N-terminal" evidence="6">
    <location>
        <begin position="78"/>
        <end position="168"/>
    </location>
</feature>
<keyword evidence="8" id="KW-1185">Reference proteome</keyword>
<keyword evidence="2" id="KW-0813">Transport</keyword>
<feature type="coiled-coil region" evidence="5">
    <location>
        <begin position="265"/>
        <end position="299"/>
    </location>
</feature>
<dbReference type="InterPro" id="IPR048628">
    <property type="entry name" value="Sec3_C"/>
</dbReference>
<keyword evidence="4 5" id="KW-0175">Coiled coil</keyword>
<protein>
    <recommendedName>
        <fullName evidence="6">Exocyst complex component Sec3 PIP2-binding N-terminal domain-containing protein</fullName>
    </recommendedName>
</protein>
<comment type="caution">
    <text evidence="7">The sequence shown here is derived from an EMBL/GenBank/DDBJ whole genome shotgun (WGS) entry which is preliminary data.</text>
</comment>
<dbReference type="GO" id="GO:0006887">
    <property type="term" value="P:exocytosis"/>
    <property type="evidence" value="ECO:0007669"/>
    <property type="project" value="UniProtKB-KW"/>
</dbReference>
<dbReference type="GO" id="GO:0005546">
    <property type="term" value="F:phosphatidylinositol-4,5-bisphosphate binding"/>
    <property type="evidence" value="ECO:0007669"/>
    <property type="project" value="TreeGrafter"/>
</dbReference>
<dbReference type="GO" id="GO:0006893">
    <property type="term" value="P:Golgi to plasma membrane transport"/>
    <property type="evidence" value="ECO:0007669"/>
    <property type="project" value="TreeGrafter"/>
</dbReference>
<dbReference type="EMBL" id="JANPWB010000014">
    <property type="protein sequence ID" value="KAJ1102279.1"/>
    <property type="molecule type" value="Genomic_DNA"/>
</dbReference>
<evidence type="ECO:0000256" key="4">
    <source>
        <dbReference type="ARBA" id="ARBA00023054"/>
    </source>
</evidence>
<accession>A0AAV7MGQ1</accession>
<dbReference type="AlphaFoldDB" id="A0AAV7MGQ1"/>
<dbReference type="Pfam" id="PF15277">
    <property type="entry name" value="Sec3-PIP2_bind"/>
    <property type="match status" value="1"/>
</dbReference>
<evidence type="ECO:0000259" key="6">
    <source>
        <dbReference type="SMART" id="SM01313"/>
    </source>
</evidence>
<dbReference type="GO" id="GO:0005886">
    <property type="term" value="C:plasma membrane"/>
    <property type="evidence" value="ECO:0007669"/>
    <property type="project" value="TreeGrafter"/>
</dbReference>
<name>A0AAV7MGQ1_PLEWA</name>
<dbReference type="SMART" id="SM01313">
    <property type="entry name" value="Sec3-PIP2_bind"/>
    <property type="match status" value="1"/>
</dbReference>
<dbReference type="InterPro" id="IPR028258">
    <property type="entry name" value="Sec3-PIP2_bind"/>
</dbReference>
<dbReference type="PANTHER" id="PTHR16092">
    <property type="entry name" value="SEC3/SYNTAXIN-RELATED"/>
    <property type="match status" value="1"/>
</dbReference>
<dbReference type="PANTHER" id="PTHR16092:SF20">
    <property type="entry name" value="EXOCYST COMPLEX COMPONENT SEC3 PIP2-BINDING N-TERMINAL DOMAIN-CONTAINING PROTEIN"/>
    <property type="match status" value="1"/>
</dbReference>
<keyword evidence="3" id="KW-0268">Exocytosis</keyword>
<comment type="similarity">
    <text evidence="1">Belongs to the SEC3 family.</text>
</comment>
<evidence type="ECO:0000256" key="2">
    <source>
        <dbReference type="ARBA" id="ARBA00022448"/>
    </source>
</evidence>
<organism evidence="7 8">
    <name type="scientific">Pleurodeles waltl</name>
    <name type="common">Iberian ribbed newt</name>
    <dbReference type="NCBI Taxonomy" id="8319"/>
    <lineage>
        <taxon>Eukaryota</taxon>
        <taxon>Metazoa</taxon>
        <taxon>Chordata</taxon>
        <taxon>Craniata</taxon>
        <taxon>Vertebrata</taxon>
        <taxon>Euteleostomi</taxon>
        <taxon>Amphibia</taxon>
        <taxon>Batrachia</taxon>
        <taxon>Caudata</taxon>
        <taxon>Salamandroidea</taxon>
        <taxon>Salamandridae</taxon>
        <taxon>Pleurodelinae</taxon>
        <taxon>Pleurodeles</taxon>
    </lineage>
</organism>
<evidence type="ECO:0000256" key="3">
    <source>
        <dbReference type="ARBA" id="ARBA00022483"/>
    </source>
</evidence>
<dbReference type="InterPro" id="IPR019160">
    <property type="entry name" value="Sec3_CC"/>
</dbReference>
<sequence>MEAVLLVPLPPRSVVFSGPVKQVPARTLLPEQIQVTHFLSLAIIQLIMSSVWTMLQRDLFGPGDERLLEMAFVWKSGKKRKVHILCVVVSAYRPLNLTLVKLKKLDRDQYKRSETWSLYNLRLVDGKEGTQVTPDFDLQFDKLYRWTASSLAQKTTLLSCLWKLNTQHLSGTIRFINVSSGDLEDLPYQQKSEESSIEVVTEEAEEEDEEYQEITPRESADMLQLMEEYAPLVADAEAFTERLAKDLQILDEANLQCIISSEQQVALVMEALNEALEEAAQMEETLNVHERMLQSVKEQMDYIHEGNSLLQRIDANRQKLTDELLFIVDSLDLSEHHCSILNNSDLSSSSRLKHNIAAVEALRSCMSVQLNPEYRKMHGVAEQLITFESLRQNFEKKFVSHLTQMFEQQGADQEPVLTQQMGRLTAPKHGLFHQALLHYSPLMAWLQDTNVLIFNDLPKVYILNLSPLYEREIKAFFEVAKSLPAKPKEGRRFSVQGSLEKLTTSTSSLHRSYLRLTELEGNQEEGSDHNIIARALDRVLTELAPMCVAEQNFVTTFFMLNNAEKTAVASLDESSSQTKSELSCSASEDSNYQGSSLEQLANQWLSDIFSALEPELRTYVSACSKMRTFSCLPVLVTLSRHSLRARTSLDSSSGSFLICVLRNLLLLSHHHFDRCISSLCREIEESKAPNGKRIGVLPLVRRFQEFVTEAEEVFKDAEERTELDKAYRRVTCTVFRSINTLPFVSLQINANMVMMENYHRIYCFLSEKKIPSLESKRKEAKQKYSENLEHYVITYLGRPLEKLNCFFDGVKARVAQGVKEEEVGFQLAYSKQELRKIIRKYPGKEVKRSLEALYSKILKYLSPEENLLPVVWRAMEQEFLRQYHEFEDLIRRCYQGSAISMGFTVDDLLSYFSAVTEAHL</sequence>
<dbReference type="Gene3D" id="2.30.29.90">
    <property type="match status" value="1"/>
</dbReference>
<dbReference type="Pfam" id="PF09763">
    <property type="entry name" value="Sec3_CC"/>
    <property type="match status" value="1"/>
</dbReference>
<dbReference type="CDD" id="cd14683">
    <property type="entry name" value="PH-EXOC1"/>
    <property type="match status" value="1"/>
</dbReference>
<evidence type="ECO:0000313" key="8">
    <source>
        <dbReference type="Proteomes" id="UP001066276"/>
    </source>
</evidence>